<protein>
    <submittedName>
        <fullName evidence="6">Short-chain fatty acyl-CoA regulator family protein</fullName>
    </submittedName>
</protein>
<evidence type="ECO:0000256" key="4">
    <source>
        <dbReference type="ARBA" id="ARBA00023163"/>
    </source>
</evidence>
<dbReference type="SUPFAM" id="SSF47413">
    <property type="entry name" value="lambda repressor-like DNA-binding domains"/>
    <property type="match status" value="1"/>
</dbReference>
<keyword evidence="3" id="KW-0238">DNA-binding</keyword>
<dbReference type="InterPro" id="IPR018653">
    <property type="entry name" value="ScfR_C"/>
</dbReference>
<evidence type="ECO:0000313" key="6">
    <source>
        <dbReference type="EMBL" id="MFC3206202.1"/>
    </source>
</evidence>
<proteinExistence type="inferred from homology"/>
<dbReference type="Pfam" id="PF06114">
    <property type="entry name" value="Peptidase_M78"/>
    <property type="match status" value="1"/>
</dbReference>
<dbReference type="PANTHER" id="PTHR46797:SF23">
    <property type="entry name" value="HTH-TYPE TRANSCRIPTIONAL REGULATOR SUTR"/>
    <property type="match status" value="1"/>
</dbReference>
<evidence type="ECO:0000256" key="3">
    <source>
        <dbReference type="ARBA" id="ARBA00023125"/>
    </source>
</evidence>
<dbReference type="InterPro" id="IPR001387">
    <property type="entry name" value="Cro/C1-type_HTH"/>
</dbReference>
<dbReference type="PANTHER" id="PTHR46797">
    <property type="entry name" value="HTH-TYPE TRANSCRIPTIONAL REGULATOR"/>
    <property type="match status" value="1"/>
</dbReference>
<dbReference type="InterPro" id="IPR010359">
    <property type="entry name" value="IrrE_HExxH"/>
</dbReference>
<dbReference type="Gene3D" id="1.10.260.40">
    <property type="entry name" value="lambda repressor-like DNA-binding domains"/>
    <property type="match status" value="1"/>
</dbReference>
<comment type="similarity">
    <text evidence="1">Belongs to the short-chain fatty acyl-CoA assimilation regulator (ScfR) family.</text>
</comment>
<dbReference type="CDD" id="cd00093">
    <property type="entry name" value="HTH_XRE"/>
    <property type="match status" value="1"/>
</dbReference>
<dbReference type="EMBL" id="JBHRTK010000010">
    <property type="protein sequence ID" value="MFC3206202.1"/>
    <property type="molecule type" value="Genomic_DNA"/>
</dbReference>
<dbReference type="PROSITE" id="PS50943">
    <property type="entry name" value="HTH_CROC1"/>
    <property type="match status" value="1"/>
</dbReference>
<comment type="caution">
    <text evidence="6">The sequence shown here is derived from an EMBL/GenBank/DDBJ whole genome shotgun (WGS) entry which is preliminary data.</text>
</comment>
<dbReference type="InterPro" id="IPR010982">
    <property type="entry name" value="Lambda_DNA-bd_dom_sf"/>
</dbReference>
<gene>
    <name evidence="6" type="ORF">ACFOHJ_08275</name>
</gene>
<dbReference type="RefSeq" id="WP_378220018.1">
    <property type="nucleotide sequence ID" value="NZ_JBHRTK010000010.1"/>
</dbReference>
<keyword evidence="2" id="KW-0805">Transcription regulation</keyword>
<evidence type="ECO:0000313" key="7">
    <source>
        <dbReference type="Proteomes" id="UP001595583"/>
    </source>
</evidence>
<accession>A0ABV7KGB4</accession>
<sequence length="482" mass="52566">MAEQKIFAGPRIRRIRNAKGLTQTAMAEGLGISPSYLNLIERNQRPLTVQLILKLAATYHVEPEELHGDAGGSAAALREVFSDPLLAGELPGDQEVIEIAEAAPNASAAVVKLYRAYREQAERLSDLNALLASEGRAAALSGARLPIDETREVFERRPNHFSSLEEEAEAFGAVLDPGDDLFGALKAWLKREHGIVVKVLPVATMPNWRRRYDRHSQRLFLSERLSPFDQLREVAMEACLIRMSVAVAAQIQALKFSNDEARRLARFELGRYAAHALMMPYQPFHAAAQRARYDIDVLRSRFGVSFEQAANRLTTLQRPESAAVPFFMLEVDSAGNRFRRAGAQGFPVSRFGGGCPKLPVHAAFAQPGQIFVEAVEMPDGAQFLCVARTLEGPQGAFNERPRRTALLVGCDIGFKDEIVYGAALPGVTPGAAAKAGHGAATPVGPACRLCERIGCLSRAEPPVTRPLGLDEMVTGLSAFDFQ</sequence>
<dbReference type="SMART" id="SM00530">
    <property type="entry name" value="HTH_XRE"/>
    <property type="match status" value="1"/>
</dbReference>
<reference evidence="7" key="1">
    <citation type="journal article" date="2019" name="Int. J. Syst. Evol. Microbiol.">
        <title>The Global Catalogue of Microorganisms (GCM) 10K type strain sequencing project: providing services to taxonomists for standard genome sequencing and annotation.</title>
        <authorList>
            <consortium name="The Broad Institute Genomics Platform"/>
            <consortium name="The Broad Institute Genome Sequencing Center for Infectious Disease"/>
            <person name="Wu L."/>
            <person name="Ma J."/>
        </authorList>
    </citation>
    <scope>NUCLEOTIDE SEQUENCE [LARGE SCALE GENOMIC DNA]</scope>
    <source>
        <strain evidence="7">KCTC 52165</strain>
    </source>
</reference>
<dbReference type="Pfam" id="PF09856">
    <property type="entry name" value="ScfRs"/>
    <property type="match status" value="1"/>
</dbReference>
<dbReference type="PIRSF" id="PIRSF019251">
    <property type="entry name" value="Rv0465c"/>
    <property type="match status" value="1"/>
</dbReference>
<evidence type="ECO:0000256" key="1">
    <source>
        <dbReference type="ARBA" id="ARBA00007227"/>
    </source>
</evidence>
<dbReference type="InterPro" id="IPR050807">
    <property type="entry name" value="TransReg_Diox_bact_type"/>
</dbReference>
<feature type="domain" description="HTH cro/C1-type" evidence="5">
    <location>
        <begin position="12"/>
        <end position="66"/>
    </location>
</feature>
<evidence type="ECO:0000259" key="5">
    <source>
        <dbReference type="PROSITE" id="PS50943"/>
    </source>
</evidence>
<dbReference type="Proteomes" id="UP001595583">
    <property type="component" value="Unassembled WGS sequence"/>
</dbReference>
<organism evidence="6 7">
    <name type="scientific">Aquamicrobium soli</name>
    <dbReference type="NCBI Taxonomy" id="1811518"/>
    <lineage>
        <taxon>Bacteria</taxon>
        <taxon>Pseudomonadati</taxon>
        <taxon>Pseudomonadota</taxon>
        <taxon>Alphaproteobacteria</taxon>
        <taxon>Hyphomicrobiales</taxon>
        <taxon>Phyllobacteriaceae</taxon>
        <taxon>Aquamicrobium</taxon>
    </lineage>
</organism>
<keyword evidence="4" id="KW-0804">Transcription</keyword>
<dbReference type="Pfam" id="PF01381">
    <property type="entry name" value="HTH_3"/>
    <property type="match status" value="1"/>
</dbReference>
<evidence type="ECO:0000256" key="2">
    <source>
        <dbReference type="ARBA" id="ARBA00023015"/>
    </source>
</evidence>
<name>A0ABV7KGB4_9HYPH</name>
<keyword evidence="7" id="KW-1185">Reference proteome</keyword>
<dbReference type="InterPro" id="IPR026281">
    <property type="entry name" value="HTH_RamB"/>
</dbReference>